<evidence type="ECO:0000313" key="3">
    <source>
        <dbReference type="Proteomes" id="UP000812966"/>
    </source>
</evidence>
<organism evidence="2 3">
    <name type="scientific">Filobasidium floriforme</name>
    <dbReference type="NCBI Taxonomy" id="5210"/>
    <lineage>
        <taxon>Eukaryota</taxon>
        <taxon>Fungi</taxon>
        <taxon>Dikarya</taxon>
        <taxon>Basidiomycota</taxon>
        <taxon>Agaricomycotina</taxon>
        <taxon>Tremellomycetes</taxon>
        <taxon>Filobasidiales</taxon>
        <taxon>Filobasidiaceae</taxon>
        <taxon>Filobasidium</taxon>
    </lineage>
</organism>
<dbReference type="Proteomes" id="UP000812966">
    <property type="component" value="Unassembled WGS sequence"/>
</dbReference>
<evidence type="ECO:0000256" key="1">
    <source>
        <dbReference type="SAM" id="Phobius"/>
    </source>
</evidence>
<keyword evidence="3" id="KW-1185">Reference proteome</keyword>
<keyword evidence="1" id="KW-0472">Membrane</keyword>
<feature type="transmembrane region" description="Helical" evidence="1">
    <location>
        <begin position="86"/>
        <end position="108"/>
    </location>
</feature>
<gene>
    <name evidence="2" type="ORF">FFLO_03464</name>
</gene>
<dbReference type="EMBL" id="JABELV010000063">
    <property type="protein sequence ID" value="KAG7539665.1"/>
    <property type="molecule type" value="Genomic_DNA"/>
</dbReference>
<comment type="caution">
    <text evidence="2">The sequence shown here is derived from an EMBL/GenBank/DDBJ whole genome shotgun (WGS) entry which is preliminary data.</text>
</comment>
<keyword evidence="1" id="KW-0812">Transmembrane</keyword>
<feature type="transmembrane region" description="Helical" evidence="1">
    <location>
        <begin position="128"/>
        <end position="147"/>
    </location>
</feature>
<keyword evidence="1" id="KW-1133">Transmembrane helix</keyword>
<reference evidence="2" key="1">
    <citation type="submission" date="2020-04" db="EMBL/GenBank/DDBJ databases">
        <title>Analysis of mating type loci in Filobasidium floriforme.</title>
        <authorList>
            <person name="Nowrousian M."/>
        </authorList>
    </citation>
    <scope>NUCLEOTIDE SEQUENCE</scope>
    <source>
        <strain evidence="2">CBS 6242</strain>
    </source>
</reference>
<sequence>MSPIVRFKDFFRKVYYIKPPASPMSQGRVDEEHALQSTKTDVESPPASPSITDDQLQRWWTSAWILQIFSEILAISNIMDLCNKCGWTVIWCLLLQFWVGFTVFWYMACLRHELLDKAAKGQCCACTRWRFSCMVLLSVLVQLYIGFCMRGEAFRQ</sequence>
<name>A0A8K0NQV5_9TREE</name>
<accession>A0A8K0NQV5</accession>
<dbReference type="AlphaFoldDB" id="A0A8K0NQV5"/>
<evidence type="ECO:0000313" key="2">
    <source>
        <dbReference type="EMBL" id="KAG7539665.1"/>
    </source>
</evidence>
<proteinExistence type="predicted"/>
<protein>
    <submittedName>
        <fullName evidence="2">Uncharacterized protein</fullName>
    </submittedName>
</protein>